<sequence length="163" mass="18959">QKNNEESNNEIISYFLIHISQTTKVVLNERDFYIIIVIGNSNNAFAPEFICTSDVFSSNVECSSSAAISNLYRMQLFGLENSFTQKIIQQNLKPTCSSESWNTFFLLEPIYNYNLKHQTLANIEWYQFFESWAKSENSIIELTSSLEELYPTGYIFNDRELRA</sequence>
<organism evidence="1 2">
    <name type="scientific">Cetraspora pellucida</name>
    <dbReference type="NCBI Taxonomy" id="1433469"/>
    <lineage>
        <taxon>Eukaryota</taxon>
        <taxon>Fungi</taxon>
        <taxon>Fungi incertae sedis</taxon>
        <taxon>Mucoromycota</taxon>
        <taxon>Glomeromycotina</taxon>
        <taxon>Glomeromycetes</taxon>
        <taxon>Diversisporales</taxon>
        <taxon>Gigasporaceae</taxon>
        <taxon>Cetraspora</taxon>
    </lineage>
</organism>
<accession>A0ACA9MS54</accession>
<name>A0ACA9MS54_9GLOM</name>
<comment type="caution">
    <text evidence="1">The sequence shown here is derived from an EMBL/GenBank/DDBJ whole genome shotgun (WGS) entry which is preliminary data.</text>
</comment>
<proteinExistence type="predicted"/>
<dbReference type="Proteomes" id="UP000789366">
    <property type="component" value="Unassembled WGS sequence"/>
</dbReference>
<reference evidence="1" key="1">
    <citation type="submission" date="2021-06" db="EMBL/GenBank/DDBJ databases">
        <authorList>
            <person name="Kallberg Y."/>
            <person name="Tangrot J."/>
            <person name="Rosling A."/>
        </authorList>
    </citation>
    <scope>NUCLEOTIDE SEQUENCE</scope>
    <source>
        <strain evidence="1">28 12/20/2015</strain>
    </source>
</reference>
<feature type="non-terminal residue" evidence="1">
    <location>
        <position position="1"/>
    </location>
</feature>
<evidence type="ECO:0000313" key="2">
    <source>
        <dbReference type="Proteomes" id="UP000789366"/>
    </source>
</evidence>
<gene>
    <name evidence="1" type="ORF">SPELUC_LOCUS7380</name>
</gene>
<keyword evidence="2" id="KW-1185">Reference proteome</keyword>
<protein>
    <submittedName>
        <fullName evidence="1">6382_t:CDS:1</fullName>
    </submittedName>
</protein>
<dbReference type="EMBL" id="CAJVPW010009672">
    <property type="protein sequence ID" value="CAG8607773.1"/>
    <property type="molecule type" value="Genomic_DNA"/>
</dbReference>
<evidence type="ECO:0000313" key="1">
    <source>
        <dbReference type="EMBL" id="CAG8607773.1"/>
    </source>
</evidence>